<sequence>MPHLKAAGLCGLPPFPFFKPAILLPFQVLSTTEIIQTVKDAETGEIVETNVETFQTVETIETVVTVETVGTMDAQGQDPSIPRRARSTAQRQCKSPLEVIGNSGGGPYAQTWTRNTRDHQLGRKVYIDGVDVTAPPKGDFPDPEPTVQPKVQPTAQPIVEFITQFDGQPAAERLSTFEKVKQQLRESARVLNAVFNKAQGKFTFKRVTIKQAQTPGKGKKKLAENGLLLPENDATMKDAQLLLNGGLDLAVPIVNSSFKATMGTISLRELGQYIHRKFSREPKVNTDMTPLPEQRPAVPDLEAHLTTRQVMGTEAWADNTLRVGNDGLPEDIRALTTSELLKLGGERIDNIVLVMQYNGPPNSPDLDATDKPMPTLDLDELNLNTDSLDDDFDPTSRAKRKDLVNYLGHARHASFHLVAGSASSYDAGSNISDYYGNGIQIVEPRAPKTLRVVTNHIEEPHVKTSEKGDGKDNEAVERKSAYSMRLSVDSMILDPEKNVLFPGRSYPPAQSLVLFLHGQGIRLVNIIKMLEQVDDEFIAEKKSQWFAGVKFPEQLEWSDDWVQKVGETCRAKLKEREMEQMLSGKVDKMRGRSHGLIKKTIKTKKLRKFVNQTVENHFFYRLRSGERKHPKLF</sequence>
<dbReference type="AlphaFoldDB" id="A0A1L7X3T4"/>
<keyword evidence="2" id="KW-1185">Reference proteome</keyword>
<evidence type="ECO:0000313" key="2">
    <source>
        <dbReference type="Proteomes" id="UP000184330"/>
    </source>
</evidence>
<gene>
    <name evidence="1" type="ORF">PAC_09574</name>
</gene>
<dbReference type="EMBL" id="FJOG01000014">
    <property type="protein sequence ID" value="CZR59680.1"/>
    <property type="molecule type" value="Genomic_DNA"/>
</dbReference>
<proteinExistence type="predicted"/>
<accession>A0A1L7X3T4</accession>
<name>A0A1L7X3T4_9HELO</name>
<protein>
    <submittedName>
        <fullName evidence="1">Uncharacterized protein</fullName>
    </submittedName>
</protein>
<reference evidence="1 2" key="1">
    <citation type="submission" date="2016-03" db="EMBL/GenBank/DDBJ databases">
        <authorList>
            <person name="Ploux O."/>
        </authorList>
    </citation>
    <scope>NUCLEOTIDE SEQUENCE [LARGE SCALE GENOMIC DNA]</scope>
    <source>
        <strain evidence="1 2">UAMH 11012</strain>
    </source>
</reference>
<evidence type="ECO:0000313" key="1">
    <source>
        <dbReference type="EMBL" id="CZR59680.1"/>
    </source>
</evidence>
<organism evidence="1 2">
    <name type="scientific">Phialocephala subalpina</name>
    <dbReference type="NCBI Taxonomy" id="576137"/>
    <lineage>
        <taxon>Eukaryota</taxon>
        <taxon>Fungi</taxon>
        <taxon>Dikarya</taxon>
        <taxon>Ascomycota</taxon>
        <taxon>Pezizomycotina</taxon>
        <taxon>Leotiomycetes</taxon>
        <taxon>Helotiales</taxon>
        <taxon>Mollisiaceae</taxon>
        <taxon>Phialocephala</taxon>
        <taxon>Phialocephala fortinii species complex</taxon>
    </lineage>
</organism>
<dbReference type="OrthoDB" id="3538436at2759"/>
<dbReference type="Proteomes" id="UP000184330">
    <property type="component" value="Unassembled WGS sequence"/>
</dbReference>